<evidence type="ECO:0000256" key="3">
    <source>
        <dbReference type="ARBA" id="ARBA00022676"/>
    </source>
</evidence>
<accession>A0A2W5NGB0</accession>
<keyword evidence="6" id="KW-0812">Transmembrane</keyword>
<evidence type="ECO:0000256" key="4">
    <source>
        <dbReference type="ARBA" id="ARBA00022679"/>
    </source>
</evidence>
<evidence type="ECO:0000256" key="2">
    <source>
        <dbReference type="ARBA" id="ARBA00022475"/>
    </source>
</evidence>
<dbReference type="Pfam" id="PF00535">
    <property type="entry name" value="Glycos_transf_2"/>
    <property type="match status" value="1"/>
</dbReference>
<evidence type="ECO:0000313" key="8">
    <source>
        <dbReference type="EMBL" id="PZQ51498.1"/>
    </source>
</evidence>
<protein>
    <submittedName>
        <fullName evidence="8">Glycosyl transferase</fullName>
    </submittedName>
</protein>
<feature type="domain" description="Glycosyltransferase 2-like" evidence="7">
    <location>
        <begin position="43"/>
        <end position="168"/>
    </location>
</feature>
<dbReference type="EMBL" id="QFPW01000002">
    <property type="protein sequence ID" value="PZQ51498.1"/>
    <property type="molecule type" value="Genomic_DNA"/>
</dbReference>
<evidence type="ECO:0000256" key="6">
    <source>
        <dbReference type="SAM" id="Phobius"/>
    </source>
</evidence>
<reference evidence="8 9" key="1">
    <citation type="submission" date="2017-08" db="EMBL/GenBank/DDBJ databases">
        <title>Infants hospitalized years apart are colonized by the same room-sourced microbial strains.</title>
        <authorList>
            <person name="Brooks B."/>
            <person name="Olm M.R."/>
            <person name="Firek B.A."/>
            <person name="Baker R."/>
            <person name="Thomas B.C."/>
            <person name="Morowitz M.J."/>
            <person name="Banfield J.F."/>
        </authorList>
    </citation>
    <scope>NUCLEOTIDE SEQUENCE [LARGE SCALE GENOMIC DNA]</scope>
    <source>
        <strain evidence="8">S2_005_002_R2_34</strain>
    </source>
</reference>
<dbReference type="SUPFAM" id="SSF53448">
    <property type="entry name" value="Nucleotide-diphospho-sugar transferases"/>
    <property type="match status" value="1"/>
</dbReference>
<dbReference type="PANTHER" id="PTHR43646:SF2">
    <property type="entry name" value="GLYCOSYLTRANSFERASE 2-LIKE DOMAIN-CONTAINING PROTEIN"/>
    <property type="match status" value="1"/>
</dbReference>
<dbReference type="InterPro" id="IPR001173">
    <property type="entry name" value="Glyco_trans_2-like"/>
</dbReference>
<sequence length="361" mass="38652">MTDGLSLTAFLDPAPAASIPSGVAAPEDAAPRAAVQRGGVAAVVIGRNEGARLRDCLASVIGVAGPVIYVDSGSTDGSPARAQAMGAEVVLLDLDRPFTAARARNAGLAALRARPAPPPEYVQLIDGDCVLRPDWIARARAFLDAHPDVAIACGRRRERFPGTSVYNRICDREWDTPPGEARACGGDALARFAPVVAIGGYRSDLIAGEEPELCVRLRASGWRVWRIDAEMCWHDAAMTRFRQWWRRSRRAGYAFAAGAGLHGAPPERHWVAETRRALLWGAALPALALGGIAAAPSVPAAGFAALLLLAYPAQVARLARRAGSDRDAWEWAAFTVLGKLPEALGVLEYRLTRRARLIEYK</sequence>
<evidence type="ECO:0000313" key="9">
    <source>
        <dbReference type="Proteomes" id="UP000249185"/>
    </source>
</evidence>
<dbReference type="GO" id="GO:0016757">
    <property type="term" value="F:glycosyltransferase activity"/>
    <property type="evidence" value="ECO:0007669"/>
    <property type="project" value="UniProtKB-KW"/>
</dbReference>
<evidence type="ECO:0000256" key="1">
    <source>
        <dbReference type="ARBA" id="ARBA00004236"/>
    </source>
</evidence>
<comment type="subcellular location">
    <subcellularLocation>
        <location evidence="1">Cell membrane</location>
    </subcellularLocation>
</comment>
<evidence type="ECO:0000259" key="7">
    <source>
        <dbReference type="Pfam" id="PF00535"/>
    </source>
</evidence>
<dbReference type="Gene3D" id="3.90.550.10">
    <property type="entry name" value="Spore Coat Polysaccharide Biosynthesis Protein SpsA, Chain A"/>
    <property type="match status" value="1"/>
</dbReference>
<keyword evidence="3" id="KW-0328">Glycosyltransferase</keyword>
<organism evidence="8 9">
    <name type="scientific">Rhodovulum sulfidophilum</name>
    <name type="common">Rhodobacter sulfidophilus</name>
    <dbReference type="NCBI Taxonomy" id="35806"/>
    <lineage>
        <taxon>Bacteria</taxon>
        <taxon>Pseudomonadati</taxon>
        <taxon>Pseudomonadota</taxon>
        <taxon>Alphaproteobacteria</taxon>
        <taxon>Rhodobacterales</taxon>
        <taxon>Paracoccaceae</taxon>
        <taxon>Rhodovulum</taxon>
    </lineage>
</organism>
<keyword evidence="5 6" id="KW-0472">Membrane</keyword>
<dbReference type="GO" id="GO:0005886">
    <property type="term" value="C:plasma membrane"/>
    <property type="evidence" value="ECO:0007669"/>
    <property type="project" value="UniProtKB-SubCell"/>
</dbReference>
<keyword evidence="4 8" id="KW-0808">Transferase</keyword>
<dbReference type="Proteomes" id="UP000249185">
    <property type="component" value="Unassembled WGS sequence"/>
</dbReference>
<name>A0A2W5NGB0_RHOSU</name>
<evidence type="ECO:0000256" key="5">
    <source>
        <dbReference type="ARBA" id="ARBA00023136"/>
    </source>
</evidence>
<dbReference type="PANTHER" id="PTHR43646">
    <property type="entry name" value="GLYCOSYLTRANSFERASE"/>
    <property type="match status" value="1"/>
</dbReference>
<dbReference type="AlphaFoldDB" id="A0A2W5NGB0"/>
<keyword evidence="6" id="KW-1133">Transmembrane helix</keyword>
<feature type="transmembrane region" description="Helical" evidence="6">
    <location>
        <begin position="278"/>
        <end position="311"/>
    </location>
</feature>
<proteinExistence type="predicted"/>
<keyword evidence="2" id="KW-1003">Cell membrane</keyword>
<dbReference type="InterPro" id="IPR029044">
    <property type="entry name" value="Nucleotide-diphossugar_trans"/>
</dbReference>
<comment type="caution">
    <text evidence="8">The sequence shown here is derived from an EMBL/GenBank/DDBJ whole genome shotgun (WGS) entry which is preliminary data.</text>
</comment>
<gene>
    <name evidence="8" type="ORF">DI556_04900</name>
</gene>